<dbReference type="Gene3D" id="3.30.750.24">
    <property type="entry name" value="STAS domain"/>
    <property type="match status" value="1"/>
</dbReference>
<dbReference type="InterPro" id="IPR002645">
    <property type="entry name" value="STAS_dom"/>
</dbReference>
<dbReference type="Proteomes" id="UP000001235">
    <property type="component" value="Chromosome"/>
</dbReference>
<dbReference type="Pfam" id="PF13466">
    <property type="entry name" value="STAS_2"/>
    <property type="match status" value="1"/>
</dbReference>
<dbReference type="PANTHER" id="PTHR35849">
    <property type="entry name" value="BLR2341 PROTEIN"/>
    <property type="match status" value="1"/>
</dbReference>
<reference evidence="2 3" key="1">
    <citation type="submission" date="2010-08" db="EMBL/GenBank/DDBJ databases">
        <title>Complete sequence of Gallionella capsiferriformans ES-2.</title>
        <authorList>
            <consortium name="US DOE Joint Genome Institute"/>
            <person name="Lucas S."/>
            <person name="Copeland A."/>
            <person name="Lapidus A."/>
            <person name="Cheng J.-F."/>
            <person name="Bruce D."/>
            <person name="Goodwin L."/>
            <person name="Pitluck S."/>
            <person name="Chertkov O."/>
            <person name="Davenport K.W."/>
            <person name="Detter J.C."/>
            <person name="Han C."/>
            <person name="Tapia R."/>
            <person name="Land M."/>
            <person name="Hauser L."/>
            <person name="Chang Y.-J."/>
            <person name="Jeffries C."/>
            <person name="Kyrpides N."/>
            <person name="Ivanova N."/>
            <person name="Mikhailova N."/>
            <person name="Shelobolina E.S."/>
            <person name="Picardal F."/>
            <person name="Roden E."/>
            <person name="Emerson D."/>
            <person name="Woyke T."/>
        </authorList>
    </citation>
    <scope>NUCLEOTIDE SEQUENCE [LARGE SCALE GENOMIC DNA]</scope>
    <source>
        <strain evidence="2 3">ES-2</strain>
    </source>
</reference>
<sequence>MTQAHSTIAVKDDMTIYNAAVQKQTLLDALNTCDELDLDLSQVAEMDTAGFQVLLLTKREAIKAGKAVHLTAHSKAVTEVLDLYNMAGYFGDPMVITAHEHAAGNRR</sequence>
<name>D9SHI3_GALCS</name>
<dbReference type="EMBL" id="CP002159">
    <property type="protein sequence ID" value="ADL55980.1"/>
    <property type="molecule type" value="Genomic_DNA"/>
</dbReference>
<dbReference type="AlphaFoldDB" id="D9SHI3"/>
<dbReference type="CDD" id="cd07043">
    <property type="entry name" value="STAS_anti-anti-sigma_factors"/>
    <property type="match status" value="1"/>
</dbReference>
<evidence type="ECO:0000313" key="3">
    <source>
        <dbReference type="Proteomes" id="UP000001235"/>
    </source>
</evidence>
<dbReference type="PANTHER" id="PTHR35849:SF2">
    <property type="entry name" value="BLR2341 PROTEIN"/>
    <property type="match status" value="1"/>
</dbReference>
<evidence type="ECO:0000313" key="2">
    <source>
        <dbReference type="EMBL" id="ADL55980.1"/>
    </source>
</evidence>
<dbReference type="InterPro" id="IPR058548">
    <property type="entry name" value="MlaB-like_STAS"/>
</dbReference>
<organism evidence="2 3">
    <name type="scientific">Gallionella capsiferriformans (strain ES-2)</name>
    <name type="common">Gallionella ferruginea capsiferriformans (strain ES-2)</name>
    <dbReference type="NCBI Taxonomy" id="395494"/>
    <lineage>
        <taxon>Bacteria</taxon>
        <taxon>Pseudomonadati</taxon>
        <taxon>Pseudomonadota</taxon>
        <taxon>Betaproteobacteria</taxon>
        <taxon>Nitrosomonadales</taxon>
        <taxon>Gallionellaceae</taxon>
        <taxon>Gallionella</taxon>
    </lineage>
</organism>
<dbReference type="SUPFAM" id="SSF52091">
    <property type="entry name" value="SpoIIaa-like"/>
    <property type="match status" value="1"/>
</dbReference>
<dbReference type="PROSITE" id="PS50801">
    <property type="entry name" value="STAS"/>
    <property type="match status" value="1"/>
</dbReference>
<dbReference type="RefSeq" id="WP_013293912.1">
    <property type="nucleotide sequence ID" value="NC_014394.1"/>
</dbReference>
<proteinExistence type="predicted"/>
<feature type="domain" description="STAS" evidence="1">
    <location>
        <begin position="1"/>
        <end position="106"/>
    </location>
</feature>
<protein>
    <submittedName>
        <fullName evidence="2">Sulfate transporter/antisigma-factor antagonist STAS</fullName>
    </submittedName>
</protein>
<dbReference type="STRING" id="395494.Galf_1974"/>
<keyword evidence="3" id="KW-1185">Reference proteome</keyword>
<dbReference type="KEGG" id="gca:Galf_1974"/>
<evidence type="ECO:0000259" key="1">
    <source>
        <dbReference type="PROSITE" id="PS50801"/>
    </source>
</evidence>
<gene>
    <name evidence="2" type="ordered locus">Galf_1974</name>
</gene>
<dbReference type="InterPro" id="IPR036513">
    <property type="entry name" value="STAS_dom_sf"/>
</dbReference>
<dbReference type="InterPro" id="IPR052746">
    <property type="entry name" value="MlaB_ABC_Transporter"/>
</dbReference>
<dbReference type="HOGENOM" id="CLU_115403_14_0_4"/>
<dbReference type="eggNOG" id="COG3113">
    <property type="taxonomic scope" value="Bacteria"/>
</dbReference>
<dbReference type="OrthoDB" id="8527158at2"/>
<accession>D9SHI3</accession>